<evidence type="ECO:0000313" key="3">
    <source>
        <dbReference type="Proteomes" id="UP000612680"/>
    </source>
</evidence>
<proteinExistence type="predicted"/>
<protein>
    <submittedName>
        <fullName evidence="2">Exo-alpha-sialidase</fullName>
    </submittedName>
</protein>
<dbReference type="Pfam" id="PF02012">
    <property type="entry name" value="BNR"/>
    <property type="match status" value="1"/>
</dbReference>
<dbReference type="SUPFAM" id="SSF110296">
    <property type="entry name" value="Oligoxyloglucan reducing end-specific cellobiohydrolase"/>
    <property type="match status" value="1"/>
</dbReference>
<dbReference type="InterPro" id="IPR002860">
    <property type="entry name" value="BNR_rpt"/>
</dbReference>
<reference evidence="2 3" key="1">
    <citation type="submission" date="2020-06" db="EMBL/GenBank/DDBJ databases">
        <title>Dyadobacter sandarakinus sp. nov., isolated from the soil of the Arctic Yellow River Station.</title>
        <authorList>
            <person name="Zhang Y."/>
            <person name="Peng F."/>
        </authorList>
    </citation>
    <scope>NUCLEOTIDE SEQUENCE [LARGE SCALE GENOMIC DNA]</scope>
    <source>
        <strain evidence="2 3">Q3-56</strain>
    </source>
</reference>
<dbReference type="Gene3D" id="2.130.10.10">
    <property type="entry name" value="YVTN repeat-like/Quinoprotein amine dehydrogenase"/>
    <property type="match status" value="3"/>
</dbReference>
<evidence type="ECO:0000313" key="2">
    <source>
        <dbReference type="EMBL" id="QRR04240.1"/>
    </source>
</evidence>
<dbReference type="InterPro" id="IPR015943">
    <property type="entry name" value="WD40/YVTN_repeat-like_dom_sf"/>
</dbReference>
<accession>A0ABX7IEJ4</accession>
<keyword evidence="3" id="KW-1185">Reference proteome</keyword>
<dbReference type="Proteomes" id="UP000612680">
    <property type="component" value="Chromosome"/>
</dbReference>
<gene>
    <name evidence="2" type="ORF">HWI92_16935</name>
</gene>
<feature type="chain" id="PRO_5046759021" evidence="1">
    <location>
        <begin position="18"/>
        <end position="336"/>
    </location>
</feature>
<dbReference type="EMBL" id="CP056775">
    <property type="protein sequence ID" value="QRR04240.1"/>
    <property type="molecule type" value="Genomic_DNA"/>
</dbReference>
<name>A0ABX7IEJ4_9BACT</name>
<sequence length="336" mass="36852">MKIHNLAFLLLFQCLFAFDLALKSSQSSSLPPGKQQLKIEKSKAANFIFKSADGGQTWEDISEGLPENLSEDGIPRDGFLANDHGIYLRAGNGIYYSEPNSTAPFWKKELFPDNHNSIVPGKTGMLTFNYGGQFLQKTKETGLWSPVYTDFPGKSVRTIFETGESVFIGCDWGLFKSDDNGKNWNRVYDGGWVMKLAESDGVLLATSQTGIIRSIDQGENWVNVIEEGGVGIAIERIKGGFAAITCNTETETRRVRTSYDGGKTWQPVDAALPPSLYIASITEVGEYLFCGHPAGIYRSSDKGNTWQLALHSIEDKVFNLVVSGSVIYAIPKSGGC</sequence>
<evidence type="ECO:0000256" key="1">
    <source>
        <dbReference type="SAM" id="SignalP"/>
    </source>
</evidence>
<organism evidence="2 3">
    <name type="scientific">Dyadobacter sandarakinus</name>
    <dbReference type="NCBI Taxonomy" id="2747268"/>
    <lineage>
        <taxon>Bacteria</taxon>
        <taxon>Pseudomonadati</taxon>
        <taxon>Bacteroidota</taxon>
        <taxon>Cytophagia</taxon>
        <taxon>Cytophagales</taxon>
        <taxon>Spirosomataceae</taxon>
        <taxon>Dyadobacter</taxon>
    </lineage>
</organism>
<feature type="signal peptide" evidence="1">
    <location>
        <begin position="1"/>
        <end position="17"/>
    </location>
</feature>
<keyword evidence="1" id="KW-0732">Signal</keyword>
<dbReference type="CDD" id="cd15482">
    <property type="entry name" value="Sialidase_non-viral"/>
    <property type="match status" value="1"/>
</dbReference>